<evidence type="ECO:0000256" key="5">
    <source>
        <dbReference type="ARBA" id="ARBA00022801"/>
    </source>
</evidence>
<dbReference type="Gene3D" id="3.40.1440.10">
    <property type="entry name" value="GIY-YIG endonuclease"/>
    <property type="match status" value="1"/>
</dbReference>
<evidence type="ECO:0000256" key="1">
    <source>
        <dbReference type="ARBA" id="ARBA00022722"/>
    </source>
</evidence>
<accession>A0A382B650</accession>
<gene>
    <name evidence="8" type="ORF">METZ01_LOCUS162023</name>
</gene>
<keyword evidence="6" id="KW-0234">DNA repair</keyword>
<evidence type="ECO:0000313" key="8">
    <source>
        <dbReference type="EMBL" id="SVB09169.1"/>
    </source>
</evidence>
<reference evidence="8" key="1">
    <citation type="submission" date="2018-05" db="EMBL/GenBank/DDBJ databases">
        <authorList>
            <person name="Lanie J.A."/>
            <person name="Ng W.-L."/>
            <person name="Kazmierczak K.M."/>
            <person name="Andrzejewski T.M."/>
            <person name="Davidsen T.M."/>
            <person name="Wayne K.J."/>
            <person name="Tettelin H."/>
            <person name="Glass J.I."/>
            <person name="Rusch D."/>
            <person name="Podicherti R."/>
            <person name="Tsui H.-C.T."/>
            <person name="Winkler M.E."/>
        </authorList>
    </citation>
    <scope>NUCLEOTIDE SEQUENCE</scope>
</reference>
<dbReference type="SUPFAM" id="SSF51658">
    <property type="entry name" value="Xylose isomerase-like"/>
    <property type="match status" value="1"/>
</dbReference>
<dbReference type="PROSITE" id="PS50164">
    <property type="entry name" value="GIY_YIG"/>
    <property type="match status" value="1"/>
</dbReference>
<evidence type="ECO:0000256" key="4">
    <source>
        <dbReference type="ARBA" id="ARBA00022769"/>
    </source>
</evidence>
<sequence length="422" mass="48082">MATLCWSQLAGWLQQRRATDNNGRWEADGEPVFKRRSQLKNKTKPESSIRLGLCCIFLEQPIRFRNTTVKAIRRMDRDAALDKLSGLCMTNAEALQASLQFCADNGIGCFRVNSQVLPLKTHAVCGYDVSVLPDGDEVVRRFKACGEFARTHDIRLCFHPDQFVVLNSPRPYVVERSIEELEHQAHVAEWIGADIVNIHGGGAYGDKRDALARFARNLNRLSDRVRRRLTVENDDTSYTPSDLLPLCRAENIPLVYDVHHHRCNQDDLLVADATAEAIVTWNREPMFHISSPIKGWTGPHPRRHHDFINLRDFPQCWNELTVTVEVEAKAKEVAVLKLIRQLSERWFVYILRCADGSLYTGIAKDVNQRLEQHNAGMASRYTRSRLPVTVIYREGSMPKGTALRRELAIKALSRKSKEALTD</sequence>
<dbReference type="GO" id="GO:0009411">
    <property type="term" value="P:response to UV"/>
    <property type="evidence" value="ECO:0007669"/>
    <property type="project" value="InterPro"/>
</dbReference>
<keyword evidence="5" id="KW-0378">Hydrolase</keyword>
<dbReference type="InterPro" id="IPR004601">
    <property type="entry name" value="UvdE"/>
</dbReference>
<dbReference type="InterPro" id="IPR035901">
    <property type="entry name" value="GIY-YIG_endonuc_sf"/>
</dbReference>
<evidence type="ECO:0000256" key="3">
    <source>
        <dbReference type="ARBA" id="ARBA00022763"/>
    </source>
</evidence>
<dbReference type="Gene3D" id="3.20.20.150">
    <property type="entry name" value="Divalent-metal-dependent TIM barrel enzymes"/>
    <property type="match status" value="1"/>
</dbReference>
<name>A0A382B650_9ZZZZ</name>
<dbReference type="NCBIfam" id="TIGR00629">
    <property type="entry name" value="uvde"/>
    <property type="match status" value="1"/>
</dbReference>
<dbReference type="GO" id="GO:0004519">
    <property type="term" value="F:endonuclease activity"/>
    <property type="evidence" value="ECO:0007669"/>
    <property type="project" value="UniProtKB-KW"/>
</dbReference>
<proteinExistence type="predicted"/>
<evidence type="ECO:0000256" key="2">
    <source>
        <dbReference type="ARBA" id="ARBA00022759"/>
    </source>
</evidence>
<dbReference type="PANTHER" id="PTHR31290">
    <property type="entry name" value="UV-DAMAGE ENDONUCLEASE"/>
    <property type="match status" value="1"/>
</dbReference>
<evidence type="ECO:0000256" key="6">
    <source>
        <dbReference type="ARBA" id="ARBA00023204"/>
    </source>
</evidence>
<dbReference type="PANTHER" id="PTHR31290:SF5">
    <property type="entry name" value="UV-DAMAGE ENDONUCLEASE"/>
    <property type="match status" value="1"/>
</dbReference>
<dbReference type="EMBL" id="UINC01028343">
    <property type="protein sequence ID" value="SVB09169.1"/>
    <property type="molecule type" value="Genomic_DNA"/>
</dbReference>
<dbReference type="Pfam" id="PF01541">
    <property type="entry name" value="GIY-YIG"/>
    <property type="match status" value="1"/>
</dbReference>
<organism evidence="8">
    <name type="scientific">marine metagenome</name>
    <dbReference type="NCBI Taxonomy" id="408172"/>
    <lineage>
        <taxon>unclassified sequences</taxon>
        <taxon>metagenomes</taxon>
        <taxon>ecological metagenomes</taxon>
    </lineage>
</organism>
<dbReference type="Pfam" id="PF03851">
    <property type="entry name" value="UvdE"/>
    <property type="match status" value="1"/>
</dbReference>
<dbReference type="GO" id="GO:0006289">
    <property type="term" value="P:nucleotide-excision repair"/>
    <property type="evidence" value="ECO:0007669"/>
    <property type="project" value="InterPro"/>
</dbReference>
<keyword evidence="2" id="KW-0255">Endonuclease</keyword>
<protein>
    <recommendedName>
        <fullName evidence="7">GIY-YIG domain-containing protein</fullName>
    </recommendedName>
</protein>
<dbReference type="InterPro" id="IPR036237">
    <property type="entry name" value="Xyl_isomerase-like_sf"/>
</dbReference>
<dbReference type="GO" id="GO:0016787">
    <property type="term" value="F:hydrolase activity"/>
    <property type="evidence" value="ECO:0007669"/>
    <property type="project" value="UniProtKB-KW"/>
</dbReference>
<evidence type="ECO:0000259" key="7">
    <source>
        <dbReference type="PROSITE" id="PS50164"/>
    </source>
</evidence>
<keyword evidence="3" id="KW-0227">DNA damage</keyword>
<dbReference type="InterPro" id="IPR000305">
    <property type="entry name" value="GIY-YIG_endonuc"/>
</dbReference>
<keyword evidence="4" id="KW-0228">DNA excision</keyword>
<dbReference type="CDD" id="cd10456">
    <property type="entry name" value="GIY-YIG_UPF0213"/>
    <property type="match status" value="1"/>
</dbReference>
<keyword evidence="1" id="KW-0540">Nuclease</keyword>
<dbReference type="SUPFAM" id="SSF82771">
    <property type="entry name" value="GIY-YIG endonuclease"/>
    <property type="match status" value="1"/>
</dbReference>
<dbReference type="AlphaFoldDB" id="A0A382B650"/>
<feature type="domain" description="GIY-YIG" evidence="7">
    <location>
        <begin position="344"/>
        <end position="419"/>
    </location>
</feature>